<protein>
    <recommendedName>
        <fullName evidence="4">Secreted protein</fullName>
    </recommendedName>
</protein>
<reference evidence="2 3" key="1">
    <citation type="submission" date="2016-04" db="EMBL/GenBank/DDBJ databases">
        <title>Complete genome sequence of Dokdonella koreensis DS-123T.</title>
        <authorList>
            <person name="Kim J.F."/>
            <person name="Lee H."/>
            <person name="Kwak M.-J."/>
        </authorList>
    </citation>
    <scope>NUCLEOTIDE SEQUENCE [LARGE SCALE GENOMIC DNA]</scope>
    <source>
        <strain evidence="2 3">DS-123</strain>
    </source>
</reference>
<dbReference type="KEGG" id="dko:I596_3100"/>
<evidence type="ECO:0008006" key="4">
    <source>
        <dbReference type="Google" id="ProtNLM"/>
    </source>
</evidence>
<gene>
    <name evidence="2" type="ORF">I596_3100</name>
</gene>
<feature type="signal peptide" evidence="1">
    <location>
        <begin position="1"/>
        <end position="16"/>
    </location>
</feature>
<proteinExistence type="predicted"/>
<accession>A0A160DXP6</accession>
<dbReference type="EMBL" id="CP015249">
    <property type="protein sequence ID" value="ANB19091.1"/>
    <property type="molecule type" value="Genomic_DNA"/>
</dbReference>
<dbReference type="Proteomes" id="UP000076830">
    <property type="component" value="Chromosome"/>
</dbReference>
<keyword evidence="1" id="KW-0732">Signal</keyword>
<feature type="chain" id="PRO_5007813211" description="Secreted protein" evidence="1">
    <location>
        <begin position="17"/>
        <end position="308"/>
    </location>
</feature>
<keyword evidence="3" id="KW-1185">Reference proteome</keyword>
<dbReference type="STRING" id="1300342.I596_3100"/>
<organism evidence="2 3">
    <name type="scientific">Dokdonella koreensis DS-123</name>
    <dbReference type="NCBI Taxonomy" id="1300342"/>
    <lineage>
        <taxon>Bacteria</taxon>
        <taxon>Pseudomonadati</taxon>
        <taxon>Pseudomonadota</taxon>
        <taxon>Gammaproteobacteria</taxon>
        <taxon>Lysobacterales</taxon>
        <taxon>Rhodanobacteraceae</taxon>
        <taxon>Dokdonella</taxon>
    </lineage>
</organism>
<dbReference type="AlphaFoldDB" id="A0A160DXP6"/>
<evidence type="ECO:0000313" key="3">
    <source>
        <dbReference type="Proteomes" id="UP000076830"/>
    </source>
</evidence>
<evidence type="ECO:0000256" key="1">
    <source>
        <dbReference type="SAM" id="SignalP"/>
    </source>
</evidence>
<name>A0A160DXP6_9GAMM</name>
<evidence type="ECO:0000313" key="2">
    <source>
        <dbReference type="EMBL" id="ANB19091.1"/>
    </source>
</evidence>
<sequence>MIVLAGATFLCTAASAQTSVLVKDLPPMTITAPGMSYASGNGTIELRVPTSGFLLCANPLAPNQSPQFTAITLTPEYGGWALPTAKDVNSFTYGAGGNQLRINNTGLGGTSSLVCHAASAQGWTMSPFQGGLFYDAFELALPANPYGTTENVVASVTGLTSSGTYAPRMLTQTYTNGGMWVYMYMFEVYGQNRINSTNPNVNMRVRDAYDATRLGNVAWSCELDQLPSGNLDLRTLCPNAPVTTGNIEFSYYLDSAPKRRFIIVHRVVQGTQPLGSAPLAGAAVFVDPRAPKADLFVGDNVVFSVPPQ</sequence>